<protein>
    <submittedName>
        <fullName evidence="1">Uncharacterized protein</fullName>
    </submittedName>
</protein>
<reference evidence="1" key="1">
    <citation type="submission" date="2020-05" db="EMBL/GenBank/DDBJ databases">
        <title>Large-scale comparative analyses of tick genomes elucidate their genetic diversity and vector capacities.</title>
        <authorList>
            <person name="Jia N."/>
            <person name="Wang J."/>
            <person name="Shi W."/>
            <person name="Du L."/>
            <person name="Sun Y."/>
            <person name="Zhan W."/>
            <person name="Jiang J."/>
            <person name="Wang Q."/>
            <person name="Zhang B."/>
            <person name="Ji P."/>
            <person name="Sakyi L.B."/>
            <person name="Cui X."/>
            <person name="Yuan T."/>
            <person name="Jiang B."/>
            <person name="Yang W."/>
            <person name="Lam T.T.-Y."/>
            <person name="Chang Q."/>
            <person name="Ding S."/>
            <person name="Wang X."/>
            <person name="Zhu J."/>
            <person name="Ruan X."/>
            <person name="Zhao L."/>
            <person name="Wei J."/>
            <person name="Que T."/>
            <person name="Du C."/>
            <person name="Cheng J."/>
            <person name="Dai P."/>
            <person name="Han X."/>
            <person name="Huang E."/>
            <person name="Gao Y."/>
            <person name="Liu J."/>
            <person name="Shao H."/>
            <person name="Ye R."/>
            <person name="Li L."/>
            <person name="Wei W."/>
            <person name="Wang X."/>
            <person name="Wang C."/>
            <person name="Yang T."/>
            <person name="Huo Q."/>
            <person name="Li W."/>
            <person name="Guo W."/>
            <person name="Chen H."/>
            <person name="Zhou L."/>
            <person name="Ni X."/>
            <person name="Tian J."/>
            <person name="Zhou Y."/>
            <person name="Sheng Y."/>
            <person name="Liu T."/>
            <person name="Pan Y."/>
            <person name="Xia L."/>
            <person name="Li J."/>
            <person name="Zhao F."/>
            <person name="Cao W."/>
        </authorList>
    </citation>
    <scope>NUCLEOTIDE SEQUENCE</scope>
    <source>
        <strain evidence="1">Dsil-2018</strain>
    </source>
</reference>
<gene>
    <name evidence="1" type="ORF">HPB49_005567</name>
</gene>
<keyword evidence="2" id="KW-1185">Reference proteome</keyword>
<evidence type="ECO:0000313" key="2">
    <source>
        <dbReference type="Proteomes" id="UP000821865"/>
    </source>
</evidence>
<proteinExistence type="predicted"/>
<name>A0ACB8D363_DERSI</name>
<accession>A0ACB8D363</accession>
<dbReference type="EMBL" id="CM023472">
    <property type="protein sequence ID" value="KAH7958824.1"/>
    <property type="molecule type" value="Genomic_DNA"/>
</dbReference>
<sequence length="132" mass="14968">MFFIVNKVEPCGFQIVRLGADNHKVNVHAMKILGNGISSYRTEYPCDPSRPLFLSFDPCHVLKNVRCQFLTPKLGPKGEISSPCLKYVYELQKNLSVKPVRYLSRKHLYPNNIEKMHVVKAIQVLSPPATAV</sequence>
<comment type="caution">
    <text evidence="1">The sequence shown here is derived from an EMBL/GenBank/DDBJ whole genome shotgun (WGS) entry which is preliminary data.</text>
</comment>
<organism evidence="1 2">
    <name type="scientific">Dermacentor silvarum</name>
    <name type="common">Tick</name>
    <dbReference type="NCBI Taxonomy" id="543639"/>
    <lineage>
        <taxon>Eukaryota</taxon>
        <taxon>Metazoa</taxon>
        <taxon>Ecdysozoa</taxon>
        <taxon>Arthropoda</taxon>
        <taxon>Chelicerata</taxon>
        <taxon>Arachnida</taxon>
        <taxon>Acari</taxon>
        <taxon>Parasitiformes</taxon>
        <taxon>Ixodida</taxon>
        <taxon>Ixodoidea</taxon>
        <taxon>Ixodidae</taxon>
        <taxon>Rhipicephalinae</taxon>
        <taxon>Dermacentor</taxon>
    </lineage>
</organism>
<dbReference type="Proteomes" id="UP000821865">
    <property type="component" value="Chromosome 3"/>
</dbReference>
<evidence type="ECO:0000313" key="1">
    <source>
        <dbReference type="EMBL" id="KAH7958824.1"/>
    </source>
</evidence>